<dbReference type="InterPro" id="IPR002725">
    <property type="entry name" value="YgjP-like_metallopeptidase"/>
</dbReference>
<dbReference type="AlphaFoldDB" id="A0A0E9MSG2"/>
<dbReference type="EMBL" id="BBWU01000042">
    <property type="protein sequence ID" value="GAO40070.1"/>
    <property type="molecule type" value="Genomic_DNA"/>
</dbReference>
<feature type="domain" description="YgjP-like metallopeptidase" evidence="1">
    <location>
        <begin position="33"/>
        <end position="227"/>
    </location>
</feature>
<gene>
    <name evidence="2" type="ORF">SCH01S_42_01130</name>
</gene>
<organism evidence="2 3">
    <name type="scientific">Sphingomonas changbaiensis NBRC 104936</name>
    <dbReference type="NCBI Taxonomy" id="1219043"/>
    <lineage>
        <taxon>Bacteria</taxon>
        <taxon>Pseudomonadati</taxon>
        <taxon>Pseudomonadota</taxon>
        <taxon>Alphaproteobacteria</taxon>
        <taxon>Sphingomonadales</taxon>
        <taxon>Sphingomonadaceae</taxon>
        <taxon>Sphingomonas</taxon>
    </lineage>
</organism>
<dbReference type="STRING" id="1219043.SCH01S_42_01130"/>
<dbReference type="Pfam" id="PF01863">
    <property type="entry name" value="YgjP-like"/>
    <property type="match status" value="1"/>
</dbReference>
<dbReference type="PANTHER" id="PTHR30399:SF1">
    <property type="entry name" value="UTP PYROPHOSPHATASE"/>
    <property type="match status" value="1"/>
</dbReference>
<proteinExistence type="predicted"/>
<keyword evidence="3" id="KW-1185">Reference proteome</keyword>
<name>A0A0E9MSG2_9SPHN</name>
<evidence type="ECO:0000313" key="3">
    <source>
        <dbReference type="Proteomes" id="UP000033202"/>
    </source>
</evidence>
<evidence type="ECO:0000259" key="1">
    <source>
        <dbReference type="Pfam" id="PF01863"/>
    </source>
</evidence>
<dbReference type="InterPro" id="IPR053136">
    <property type="entry name" value="UTP_pyrophosphatase-like"/>
</dbReference>
<dbReference type="Proteomes" id="UP000033202">
    <property type="component" value="Unassembled WGS sequence"/>
</dbReference>
<reference evidence="2 3" key="1">
    <citation type="submission" date="2015-04" db="EMBL/GenBank/DDBJ databases">
        <title>Whole genome shotgun sequence of Sphingomonas changbaiensis NBRC 104936.</title>
        <authorList>
            <person name="Katano-Makiyama Y."/>
            <person name="Hosoyama A."/>
            <person name="Hashimoto M."/>
            <person name="Noguchi M."/>
            <person name="Tsuchikane K."/>
            <person name="Ohji S."/>
            <person name="Yamazoe A."/>
            <person name="Ichikawa N."/>
            <person name="Kimura A."/>
            <person name="Fujita N."/>
        </authorList>
    </citation>
    <scope>NUCLEOTIDE SEQUENCE [LARGE SCALE GENOMIC DNA]</scope>
    <source>
        <strain evidence="2 3">NBRC 104936</strain>
    </source>
</reference>
<evidence type="ECO:0000313" key="2">
    <source>
        <dbReference type="EMBL" id="GAO40070.1"/>
    </source>
</evidence>
<dbReference type="PANTHER" id="PTHR30399">
    <property type="entry name" value="UNCHARACTERIZED PROTEIN YGJP"/>
    <property type="match status" value="1"/>
</dbReference>
<sequence length="238" mass="26290">MRANLKTIFSKAEPRFDGRPVQVVRHAGARVMRLRVDPRDGAVRLTLPRRASLRHAYAWVEEQRPWVEAQLAERPSGRRFEPGLSIAVGGEPLVLVAAPGSRGVHRRSAELCVGGDPELFEARVLRWLKGEARRVLDAETRALAVQAGVSIGRVTVGDTRSRWGSCSANGDIRYSWRLILAPAFVRRSTVAHEVAHRVHMNHGPAFKALEEQLLGESPSAARAWLRANGASLHGYGRP</sequence>
<accession>A0A0E9MSG2</accession>
<dbReference type="CDD" id="cd07344">
    <property type="entry name" value="M48_yhfN_like"/>
    <property type="match status" value="1"/>
</dbReference>
<comment type="caution">
    <text evidence="2">The sequence shown here is derived from an EMBL/GenBank/DDBJ whole genome shotgun (WGS) entry which is preliminary data.</text>
</comment>
<dbReference type="GO" id="GO:0016787">
    <property type="term" value="F:hydrolase activity"/>
    <property type="evidence" value="ECO:0007669"/>
    <property type="project" value="UniProtKB-KW"/>
</dbReference>
<dbReference type="Gene3D" id="3.30.2010.10">
    <property type="entry name" value="Metalloproteases ('zincins'), catalytic domain"/>
    <property type="match status" value="1"/>
</dbReference>
<protein>
    <submittedName>
        <fullName evidence="2">Putative metal-dependent hydrolase</fullName>
    </submittedName>
</protein>
<keyword evidence="2" id="KW-0378">Hydrolase</keyword>